<dbReference type="Proteomes" id="UP000295164">
    <property type="component" value="Unassembled WGS sequence"/>
</dbReference>
<name>A0A4R4E583_9BACT</name>
<keyword evidence="1" id="KW-0732">Signal</keyword>
<reference evidence="2 3" key="1">
    <citation type="submission" date="2019-03" db="EMBL/GenBank/DDBJ databases">
        <authorList>
            <person name="Kim M.K.M."/>
        </authorList>
    </citation>
    <scope>NUCLEOTIDE SEQUENCE [LARGE SCALE GENOMIC DNA]</scope>
    <source>
        <strain evidence="2 3">17J68-15</strain>
    </source>
</reference>
<proteinExistence type="predicted"/>
<accession>A0A4R4E583</accession>
<feature type="chain" id="PRO_5020529274" evidence="1">
    <location>
        <begin position="20"/>
        <end position="238"/>
    </location>
</feature>
<organism evidence="2 3">
    <name type="scientific">Flaviaesturariibacter aridisoli</name>
    <dbReference type="NCBI Taxonomy" id="2545761"/>
    <lineage>
        <taxon>Bacteria</taxon>
        <taxon>Pseudomonadati</taxon>
        <taxon>Bacteroidota</taxon>
        <taxon>Chitinophagia</taxon>
        <taxon>Chitinophagales</taxon>
        <taxon>Chitinophagaceae</taxon>
        <taxon>Flaviaestuariibacter</taxon>
    </lineage>
</organism>
<keyword evidence="3" id="KW-1185">Reference proteome</keyword>
<feature type="signal peptide" evidence="1">
    <location>
        <begin position="1"/>
        <end position="19"/>
    </location>
</feature>
<evidence type="ECO:0000256" key="1">
    <source>
        <dbReference type="SAM" id="SignalP"/>
    </source>
</evidence>
<comment type="caution">
    <text evidence="2">The sequence shown here is derived from an EMBL/GenBank/DDBJ whole genome shotgun (WGS) entry which is preliminary data.</text>
</comment>
<evidence type="ECO:0000313" key="3">
    <source>
        <dbReference type="Proteomes" id="UP000295164"/>
    </source>
</evidence>
<dbReference type="OrthoDB" id="667983at2"/>
<dbReference type="RefSeq" id="WP_131851708.1">
    <property type="nucleotide sequence ID" value="NZ_SKFH01000010.1"/>
</dbReference>
<gene>
    <name evidence="2" type="ORF">E0486_08365</name>
</gene>
<sequence>MIRSIALWLLLLLTLPTLAQTKTVKGLYDEYRQNKAAFQGRYGNQTITVSGKIRSISRSSDYWKDAHRIHLTATGYENFVVCELPYQDSATLQRYKVGDYITVTGTVRAPVSDALFLSNCSFANAQAPVKQSTAPDHAPLGQYNVYQDNGSGFNFQYTFYLKSYTSYTLNGKPGKCGYNARSKTILFASGPLKGFAGLYRKTTDNEKDPPGFLLNAQGTVPDAAGTHRGYQFAYYQGK</sequence>
<dbReference type="EMBL" id="SKFH01000010">
    <property type="protein sequence ID" value="TCZ72785.1"/>
    <property type="molecule type" value="Genomic_DNA"/>
</dbReference>
<evidence type="ECO:0000313" key="2">
    <source>
        <dbReference type="EMBL" id="TCZ72785.1"/>
    </source>
</evidence>
<protein>
    <submittedName>
        <fullName evidence="2">Uncharacterized protein</fullName>
    </submittedName>
</protein>
<dbReference type="AlphaFoldDB" id="A0A4R4E583"/>